<dbReference type="InterPro" id="IPR000884">
    <property type="entry name" value="TSP1_rpt"/>
</dbReference>
<dbReference type="OrthoDB" id="9929167at2759"/>
<dbReference type="PANTHER" id="PTHR31507">
    <property type="entry name" value="PROTEIN CBG15923"/>
    <property type="match status" value="1"/>
</dbReference>
<protein>
    <submittedName>
        <fullName evidence="2">Uncharacterized protein</fullName>
    </submittedName>
</protein>
<feature type="chain" id="PRO_5020726913" evidence="1">
    <location>
        <begin position="20"/>
        <end position="475"/>
    </location>
</feature>
<gene>
    <name evidence="2" type="ORF">L596_030734</name>
</gene>
<sequence>MVHPVAVWLLIMLFGCVFGQIGSGVQVNDFGQNGIGAGVGVGHTPQSKPPPIGSGVQVENSPNKIGSGVQVNNVGNNVLNGIGTGVQVSNHPEPESLPIGSGVQVKRNGGIGSGVQVEDNGTGTFGGGLGKAADPPPIGSGVVVGCLLEGTWSSWGNWKVSPARDEETTHMNSRKRICLKLPPNCVSDFNQTARNGPDEQRIPIPTIPTLPPVTTPIPCYAVWTNWENWARCSQTTTNYPIRWRQRDCHMIPPGCGAPNCQGSHTELESCRIVDPPVTTTPLPICGATGAWGNWNAWSDCPPVLVNPGGNHRVRERYCEGLPKGCVAINELQCEGGSGKSYELAPCCSSEGKWTEWATCTTLGDQYKVEQCLKDETSTEEPSTDEPTIKTPDPCEDLLWSKWSSWTQCNHYCGNCGLRQRTRICQESDYYPDCSCDSHLQHQKESCDKRICLHPLPPCCRGHMVSGRGTEFYCFI</sequence>
<dbReference type="STRING" id="34508.A0A4V5ZWU3"/>
<dbReference type="EMBL" id="AZBU02000015">
    <property type="protein sequence ID" value="TKR57475.1"/>
    <property type="molecule type" value="Genomic_DNA"/>
</dbReference>
<proteinExistence type="predicted"/>
<reference evidence="2 3" key="2">
    <citation type="journal article" date="2019" name="G3 (Bethesda)">
        <title>Hybrid Assembly of the Genome of the Entomopathogenic Nematode Steinernema carpocapsae Identifies the X-Chromosome.</title>
        <authorList>
            <person name="Serra L."/>
            <person name="Macchietto M."/>
            <person name="Macias-Munoz A."/>
            <person name="McGill C.J."/>
            <person name="Rodriguez I.M."/>
            <person name="Rodriguez B."/>
            <person name="Murad R."/>
            <person name="Mortazavi A."/>
        </authorList>
    </citation>
    <scope>NUCLEOTIDE SEQUENCE [LARGE SCALE GENOMIC DNA]</scope>
    <source>
        <strain evidence="2 3">ALL</strain>
    </source>
</reference>
<dbReference type="PANTHER" id="PTHR31507:SF12">
    <property type="entry name" value="C6 DOMAIN-CONTAINING PROTEIN"/>
    <property type="match status" value="1"/>
</dbReference>
<reference evidence="2 3" key="1">
    <citation type="journal article" date="2015" name="Genome Biol.">
        <title>Comparative genomics of Steinernema reveals deeply conserved gene regulatory networks.</title>
        <authorList>
            <person name="Dillman A.R."/>
            <person name="Macchietto M."/>
            <person name="Porter C.F."/>
            <person name="Rogers A."/>
            <person name="Williams B."/>
            <person name="Antoshechkin I."/>
            <person name="Lee M.M."/>
            <person name="Goodwin Z."/>
            <person name="Lu X."/>
            <person name="Lewis E.E."/>
            <person name="Goodrich-Blair H."/>
            <person name="Stock S.P."/>
            <person name="Adams B.J."/>
            <person name="Sternberg P.W."/>
            <person name="Mortazavi A."/>
        </authorList>
    </citation>
    <scope>NUCLEOTIDE SEQUENCE [LARGE SCALE GENOMIC DNA]</scope>
    <source>
        <strain evidence="2 3">ALL</strain>
    </source>
</reference>
<dbReference type="Proteomes" id="UP000298663">
    <property type="component" value="Unassembled WGS sequence"/>
</dbReference>
<evidence type="ECO:0000313" key="3">
    <source>
        <dbReference type="Proteomes" id="UP000298663"/>
    </source>
</evidence>
<dbReference type="PROSITE" id="PS50092">
    <property type="entry name" value="TSP1"/>
    <property type="match status" value="2"/>
</dbReference>
<dbReference type="SUPFAM" id="SSF82895">
    <property type="entry name" value="TSP-1 type 1 repeat"/>
    <property type="match status" value="2"/>
</dbReference>
<dbReference type="AlphaFoldDB" id="A0A4V5ZWU3"/>
<feature type="signal peptide" evidence="1">
    <location>
        <begin position="1"/>
        <end position="19"/>
    </location>
</feature>
<accession>A0A4V5ZWU3</accession>
<organism evidence="2 3">
    <name type="scientific">Steinernema carpocapsae</name>
    <name type="common">Entomopathogenic nematode</name>
    <dbReference type="NCBI Taxonomy" id="34508"/>
    <lineage>
        <taxon>Eukaryota</taxon>
        <taxon>Metazoa</taxon>
        <taxon>Ecdysozoa</taxon>
        <taxon>Nematoda</taxon>
        <taxon>Chromadorea</taxon>
        <taxon>Rhabditida</taxon>
        <taxon>Tylenchina</taxon>
        <taxon>Panagrolaimomorpha</taxon>
        <taxon>Strongyloidoidea</taxon>
        <taxon>Steinernematidae</taxon>
        <taxon>Steinernema</taxon>
    </lineage>
</organism>
<name>A0A4V5ZWU3_STECR</name>
<evidence type="ECO:0000313" key="2">
    <source>
        <dbReference type="EMBL" id="TKR57475.1"/>
    </source>
</evidence>
<comment type="caution">
    <text evidence="2">The sequence shown here is derived from an EMBL/GenBank/DDBJ whole genome shotgun (WGS) entry which is preliminary data.</text>
</comment>
<dbReference type="Gene3D" id="2.20.100.10">
    <property type="entry name" value="Thrombospondin type-1 (TSP1) repeat"/>
    <property type="match status" value="2"/>
</dbReference>
<evidence type="ECO:0000256" key="1">
    <source>
        <dbReference type="SAM" id="SignalP"/>
    </source>
</evidence>
<keyword evidence="1" id="KW-0732">Signal</keyword>
<dbReference type="SMART" id="SM00209">
    <property type="entry name" value="TSP1"/>
    <property type="match status" value="3"/>
</dbReference>
<dbReference type="InterPro" id="IPR036383">
    <property type="entry name" value="TSP1_rpt_sf"/>
</dbReference>
<keyword evidence="3" id="KW-1185">Reference proteome</keyword>